<dbReference type="RefSeq" id="WP_395417562.1">
    <property type="nucleotide sequence ID" value="NZ_JBIPKE010000017.1"/>
</dbReference>
<evidence type="ECO:0000313" key="1">
    <source>
        <dbReference type="EMBL" id="MFH6984151.1"/>
    </source>
</evidence>
<dbReference type="PROSITE" id="PS51257">
    <property type="entry name" value="PROKAR_LIPOPROTEIN"/>
    <property type="match status" value="1"/>
</dbReference>
<dbReference type="EMBL" id="JBIPKE010000017">
    <property type="protein sequence ID" value="MFH6984151.1"/>
    <property type="molecule type" value="Genomic_DNA"/>
</dbReference>
<comment type="caution">
    <text evidence="1">The sequence shown here is derived from an EMBL/GenBank/DDBJ whole genome shotgun (WGS) entry which is preliminary data.</text>
</comment>
<protein>
    <recommendedName>
        <fullName evidence="3">DUF5004 domain-containing protein</fullName>
    </recommendedName>
</protein>
<reference evidence="1 2" key="1">
    <citation type="journal article" date="2013" name="Int. J. Syst. Evol. Microbiol.">
        <title>Marinoscillum luteum sp. nov., isolated from marine sediment.</title>
        <authorList>
            <person name="Cha I.T."/>
            <person name="Park S.J."/>
            <person name="Kim S.J."/>
            <person name="Kim J.G."/>
            <person name="Jung M.Y."/>
            <person name="Shin K.S."/>
            <person name="Kwon K.K."/>
            <person name="Yang S.H."/>
            <person name="Seo Y.S."/>
            <person name="Rhee S.K."/>
        </authorList>
    </citation>
    <scope>NUCLEOTIDE SEQUENCE [LARGE SCALE GENOMIC DNA]</scope>
    <source>
        <strain evidence="1 2">KCTC 23939</strain>
    </source>
</reference>
<name>A0ABW7N938_9BACT</name>
<accession>A0ABW7N938</accession>
<dbReference type="Proteomes" id="UP001610063">
    <property type="component" value="Unassembled WGS sequence"/>
</dbReference>
<keyword evidence="2" id="KW-1185">Reference proteome</keyword>
<gene>
    <name evidence="1" type="ORF">ACHKAR_11920</name>
</gene>
<evidence type="ECO:0000313" key="2">
    <source>
        <dbReference type="Proteomes" id="UP001610063"/>
    </source>
</evidence>
<organism evidence="1 2">
    <name type="scientific">Marinoscillum luteum</name>
    <dbReference type="NCBI Taxonomy" id="861051"/>
    <lineage>
        <taxon>Bacteria</taxon>
        <taxon>Pseudomonadati</taxon>
        <taxon>Bacteroidota</taxon>
        <taxon>Cytophagia</taxon>
        <taxon>Cytophagales</taxon>
        <taxon>Reichenbachiellaceae</taxon>
        <taxon>Marinoscillum</taxon>
    </lineage>
</organism>
<sequence>MVNILFKTSSLAFILVCVLCSCSRGEFKDSTTFDAREWELDSDGLSIPALNALMEGEWSLRYTTLFVSDKSLIKNFNPGEVIWKVDVASKVIYRDSKTNGTQYQLALEPVDPQSPDARLVPIIFMDGEKGYLSIGADRMVISFGYIDLPNYYFERYD</sequence>
<proteinExistence type="predicted"/>
<evidence type="ECO:0008006" key="3">
    <source>
        <dbReference type="Google" id="ProtNLM"/>
    </source>
</evidence>